<keyword evidence="9" id="KW-1185">Reference proteome</keyword>
<keyword evidence="5" id="KW-0175">Coiled coil</keyword>
<dbReference type="PROSITE" id="PS50943">
    <property type="entry name" value="HTH_CROC1"/>
    <property type="match status" value="1"/>
</dbReference>
<evidence type="ECO:0000256" key="2">
    <source>
        <dbReference type="ARBA" id="ARBA00022692"/>
    </source>
</evidence>
<feature type="coiled-coil region" evidence="5">
    <location>
        <begin position="97"/>
        <end position="158"/>
    </location>
</feature>
<dbReference type="Proteomes" id="UP000339690">
    <property type="component" value="Chromosome"/>
</dbReference>
<dbReference type="SUPFAM" id="SSF47413">
    <property type="entry name" value="lambda repressor-like DNA-binding domains"/>
    <property type="match status" value="1"/>
</dbReference>
<dbReference type="KEGG" id="grc:GI584_21400"/>
<dbReference type="GO" id="GO:0003677">
    <property type="term" value="F:DNA binding"/>
    <property type="evidence" value="ECO:0007669"/>
    <property type="project" value="InterPro"/>
</dbReference>
<dbReference type="Pfam" id="PF06803">
    <property type="entry name" value="DUF1232"/>
    <property type="match status" value="1"/>
</dbReference>
<dbReference type="InterPro" id="IPR001387">
    <property type="entry name" value="Cro/C1-type_HTH"/>
</dbReference>
<evidence type="ECO:0000256" key="5">
    <source>
        <dbReference type="SAM" id="Coils"/>
    </source>
</evidence>
<dbReference type="RefSeq" id="WP_100358866.1">
    <property type="nucleotide sequence ID" value="NZ_CP045915.1"/>
</dbReference>
<reference evidence="8 9" key="1">
    <citation type="submission" date="2019-11" db="EMBL/GenBank/DDBJ databases">
        <title>Gracilibacillus salitolerans sp. nov., a moderate halophile isolated from a saline soil in northwest China.</title>
        <authorList>
            <person name="Gan L."/>
        </authorList>
    </citation>
    <scope>NUCLEOTIDE SEQUENCE [LARGE SCALE GENOMIC DNA]</scope>
    <source>
        <strain evidence="8 9">SCU50</strain>
    </source>
</reference>
<sequence>MTTNYAVLIKEALKESNKSMRQLAKETGINVSTISRIINGKRNATLDHLKAISQSLHIPLSDLISSEESSEPDQPVSFHHVRALITEMDLPVKDFSVDRLKKRLQEYQQESSTEEGRVTILHQFKSKMATLGGQGPFIQQLESMYQTFKEKKASTKELLLIGSALFYFIASIDMIPDYLFPIGYLDDALAVQYVMQSLSMKH</sequence>
<keyword evidence="2 6" id="KW-0812">Transmembrane</keyword>
<dbReference type="InterPro" id="IPR010652">
    <property type="entry name" value="DUF1232"/>
</dbReference>
<evidence type="ECO:0000259" key="7">
    <source>
        <dbReference type="PROSITE" id="PS50943"/>
    </source>
</evidence>
<organism evidence="8 9">
    <name type="scientific">Gracilibacillus salitolerans</name>
    <dbReference type="NCBI Taxonomy" id="2663022"/>
    <lineage>
        <taxon>Bacteria</taxon>
        <taxon>Bacillati</taxon>
        <taxon>Bacillota</taxon>
        <taxon>Bacilli</taxon>
        <taxon>Bacillales</taxon>
        <taxon>Bacillaceae</taxon>
        <taxon>Gracilibacillus</taxon>
    </lineage>
</organism>
<dbReference type="Gene3D" id="1.10.260.40">
    <property type="entry name" value="lambda repressor-like DNA-binding domains"/>
    <property type="match status" value="1"/>
</dbReference>
<gene>
    <name evidence="8" type="ORF">GI584_21400</name>
</gene>
<keyword evidence="3 6" id="KW-1133">Transmembrane helix</keyword>
<evidence type="ECO:0000256" key="1">
    <source>
        <dbReference type="ARBA" id="ARBA00004127"/>
    </source>
</evidence>
<dbReference type="InterPro" id="IPR010982">
    <property type="entry name" value="Lambda_DNA-bd_dom_sf"/>
</dbReference>
<comment type="subcellular location">
    <subcellularLocation>
        <location evidence="1">Endomembrane system</location>
        <topology evidence="1">Multi-pass membrane protein</topology>
    </subcellularLocation>
</comment>
<protein>
    <submittedName>
        <fullName evidence="8">Helix-turn-helix domain-containing protein</fullName>
    </submittedName>
</protein>
<evidence type="ECO:0000256" key="6">
    <source>
        <dbReference type="SAM" id="Phobius"/>
    </source>
</evidence>
<evidence type="ECO:0000313" key="8">
    <source>
        <dbReference type="EMBL" id="QGH36446.1"/>
    </source>
</evidence>
<accession>A0A5Q2TNR1</accession>
<dbReference type="GO" id="GO:0012505">
    <property type="term" value="C:endomembrane system"/>
    <property type="evidence" value="ECO:0007669"/>
    <property type="project" value="UniProtKB-SubCell"/>
</dbReference>
<evidence type="ECO:0000256" key="4">
    <source>
        <dbReference type="ARBA" id="ARBA00023136"/>
    </source>
</evidence>
<feature type="domain" description="HTH cro/C1-type" evidence="7">
    <location>
        <begin position="9"/>
        <end position="63"/>
    </location>
</feature>
<evidence type="ECO:0000256" key="3">
    <source>
        <dbReference type="ARBA" id="ARBA00022989"/>
    </source>
</evidence>
<dbReference type="SMART" id="SM00530">
    <property type="entry name" value="HTH_XRE"/>
    <property type="match status" value="1"/>
</dbReference>
<name>A0A5Q2TNR1_9BACI</name>
<dbReference type="Pfam" id="PF01381">
    <property type="entry name" value="HTH_3"/>
    <property type="match status" value="1"/>
</dbReference>
<feature type="transmembrane region" description="Helical" evidence="6">
    <location>
        <begin position="158"/>
        <end position="175"/>
    </location>
</feature>
<proteinExistence type="predicted"/>
<dbReference type="CDD" id="cd00093">
    <property type="entry name" value="HTH_XRE"/>
    <property type="match status" value="1"/>
</dbReference>
<keyword evidence="4 6" id="KW-0472">Membrane</keyword>
<dbReference type="AlphaFoldDB" id="A0A5Q2TNR1"/>
<evidence type="ECO:0000313" key="9">
    <source>
        <dbReference type="Proteomes" id="UP000339690"/>
    </source>
</evidence>
<dbReference type="EMBL" id="CP045915">
    <property type="protein sequence ID" value="QGH36446.1"/>
    <property type="molecule type" value="Genomic_DNA"/>
</dbReference>